<keyword evidence="5 12" id="KW-1133">Transmembrane helix</keyword>
<evidence type="ECO:0000313" key="14">
    <source>
        <dbReference type="EMBL" id="MCE7508595.1"/>
    </source>
</evidence>
<dbReference type="AlphaFoldDB" id="A0A9Q3W0U8"/>
<dbReference type="Gene3D" id="1.10.4030.10">
    <property type="entry name" value="Porin chaperone SurA, peptide-binding domain"/>
    <property type="match status" value="1"/>
</dbReference>
<dbReference type="Proteomes" id="UP001107961">
    <property type="component" value="Unassembled WGS sequence"/>
</dbReference>
<dbReference type="RefSeq" id="WP_233925723.1">
    <property type="nucleotide sequence ID" value="NZ_JAJVKT010000008.1"/>
</dbReference>
<dbReference type="Pfam" id="PF13624">
    <property type="entry name" value="SurA_N_3"/>
    <property type="match status" value="1"/>
</dbReference>
<organism evidence="14 15">
    <name type="scientific">Alloalcanivorax xenomutans</name>
    <dbReference type="NCBI Taxonomy" id="1094342"/>
    <lineage>
        <taxon>Bacteria</taxon>
        <taxon>Pseudomonadati</taxon>
        <taxon>Pseudomonadota</taxon>
        <taxon>Gammaproteobacteria</taxon>
        <taxon>Oceanospirillales</taxon>
        <taxon>Alcanivoracaceae</taxon>
        <taxon>Alloalcanivorax</taxon>
    </lineage>
</organism>
<comment type="subcellular location">
    <subcellularLocation>
        <location evidence="1">Cell inner membrane</location>
        <topology evidence="1">Single-pass type II membrane protein</topology>
        <orientation evidence="1">Periplasmic side</orientation>
    </subcellularLocation>
</comment>
<dbReference type="SUPFAM" id="SSF109998">
    <property type="entry name" value="Triger factor/SurA peptide-binding domain-like"/>
    <property type="match status" value="1"/>
</dbReference>
<evidence type="ECO:0000256" key="7">
    <source>
        <dbReference type="ARBA" id="ARBA00023186"/>
    </source>
</evidence>
<proteinExistence type="inferred from homology"/>
<dbReference type="Pfam" id="PF00639">
    <property type="entry name" value="Rotamase"/>
    <property type="match status" value="1"/>
</dbReference>
<dbReference type="InterPro" id="IPR046357">
    <property type="entry name" value="PPIase_dom_sf"/>
</dbReference>
<evidence type="ECO:0000256" key="1">
    <source>
        <dbReference type="ARBA" id="ARBA00004382"/>
    </source>
</evidence>
<feature type="transmembrane region" description="Helical" evidence="12">
    <location>
        <begin position="12"/>
        <end position="33"/>
    </location>
</feature>
<evidence type="ECO:0000256" key="9">
    <source>
        <dbReference type="ARBA" id="ARBA00040743"/>
    </source>
</evidence>
<accession>A0A9Q3W0U8</accession>
<keyword evidence="2" id="KW-1003">Cell membrane</keyword>
<comment type="similarity">
    <text evidence="8">Belongs to the PpiD chaperone family.</text>
</comment>
<evidence type="ECO:0000256" key="6">
    <source>
        <dbReference type="ARBA" id="ARBA00023136"/>
    </source>
</evidence>
<evidence type="ECO:0000256" key="2">
    <source>
        <dbReference type="ARBA" id="ARBA00022475"/>
    </source>
</evidence>
<dbReference type="GO" id="GO:0005886">
    <property type="term" value="C:plasma membrane"/>
    <property type="evidence" value="ECO:0007669"/>
    <property type="project" value="UniProtKB-SubCell"/>
</dbReference>
<protein>
    <recommendedName>
        <fullName evidence="9">Periplasmic chaperone PpiD</fullName>
    </recommendedName>
    <alternativeName>
        <fullName evidence="10">Periplasmic folding chaperone</fullName>
    </alternativeName>
</protein>
<gene>
    <name evidence="14" type="ORF">LZG35_08075</name>
</gene>
<keyword evidence="15" id="KW-1185">Reference proteome</keyword>
<dbReference type="Gene3D" id="3.10.50.40">
    <property type="match status" value="1"/>
</dbReference>
<evidence type="ECO:0000256" key="8">
    <source>
        <dbReference type="ARBA" id="ARBA00038408"/>
    </source>
</evidence>
<evidence type="ECO:0000256" key="5">
    <source>
        <dbReference type="ARBA" id="ARBA00022989"/>
    </source>
</evidence>
<evidence type="ECO:0000256" key="4">
    <source>
        <dbReference type="ARBA" id="ARBA00022692"/>
    </source>
</evidence>
<dbReference type="GO" id="GO:0003755">
    <property type="term" value="F:peptidyl-prolyl cis-trans isomerase activity"/>
    <property type="evidence" value="ECO:0007669"/>
    <property type="project" value="UniProtKB-KW"/>
</dbReference>
<evidence type="ECO:0000313" key="15">
    <source>
        <dbReference type="Proteomes" id="UP001107961"/>
    </source>
</evidence>
<comment type="caution">
    <text evidence="14">The sequence shown here is derived from an EMBL/GenBank/DDBJ whole genome shotgun (WGS) entry which is preliminary data.</text>
</comment>
<evidence type="ECO:0000256" key="12">
    <source>
        <dbReference type="SAM" id="Phobius"/>
    </source>
</evidence>
<sequence>MQEFRRFVRGPVGKVLLAAIILPFIISGFYGYFTGGGDSVSVAEVDGNKIYRNYVTARTERLRQMLRQQSPGVSEAMLDAYVRPEMVLEGIINEQLTLSAANSADMAFSEVQAAVEIRSNQAFFENGKFSDEQFERLLRSQGMTPRGYLDGYRQDRLTQQYRFAFTGTDFALPGELAEQRRLGEQTRDLSYVQLSLADLESQFNATDEQVAQYYQDHQDQFMRPERYRISYLVLSPEQYEAQVDVSDDDIRAEYEARRSMAESRANGSKEVAHILIGTDERSADEALERAREVREAIEGGESFADAAKTYSDDPGSADNGGNLGMLAPGSLPEALDEALKSLSVGDVSEPVVSESGVHLLTVLREDKQTFPPLDEMREGLIADLKAARAQSMMMDALAQMEELVFEHGDLQTPAEQLGLKVETTDWVAVNDLPAELDSPKVREALNTPAVKEQGHNSDVLELDGGRYLAVHLEDRQEPEPLPLDQVADRIRDTLKGQQAREKALSLAEQARELAKEGKALDEIAALANARIEEQSEVHRGARQPAPMVVQQAFTLPWTREQGASEIQVADLPNGGWVAFQVTGVTDGGQEPLPESQQKQALLQLGEMEGERDFEQVMAFLRDTRDVTIHADELRAKPE</sequence>
<dbReference type="EMBL" id="JAJVKT010000008">
    <property type="protein sequence ID" value="MCE7508595.1"/>
    <property type="molecule type" value="Genomic_DNA"/>
</dbReference>
<dbReference type="InterPro" id="IPR000297">
    <property type="entry name" value="PPIase_PpiC"/>
</dbReference>
<dbReference type="PROSITE" id="PS50198">
    <property type="entry name" value="PPIC_PPIASE_2"/>
    <property type="match status" value="1"/>
</dbReference>
<evidence type="ECO:0000256" key="3">
    <source>
        <dbReference type="ARBA" id="ARBA00022519"/>
    </source>
</evidence>
<keyword evidence="6 12" id="KW-0472">Membrane</keyword>
<keyword evidence="7" id="KW-0143">Chaperone</keyword>
<dbReference type="InterPro" id="IPR027304">
    <property type="entry name" value="Trigger_fact/SurA_dom_sf"/>
</dbReference>
<dbReference type="InterPro" id="IPR052029">
    <property type="entry name" value="PpiD_chaperone"/>
</dbReference>
<evidence type="ECO:0000256" key="11">
    <source>
        <dbReference type="PROSITE-ProRule" id="PRU00278"/>
    </source>
</evidence>
<keyword evidence="11" id="KW-0413">Isomerase</keyword>
<feature type="domain" description="PpiC" evidence="13">
    <location>
        <begin position="266"/>
        <end position="364"/>
    </location>
</feature>
<evidence type="ECO:0000259" key="13">
    <source>
        <dbReference type="PROSITE" id="PS50198"/>
    </source>
</evidence>
<evidence type="ECO:0000256" key="10">
    <source>
        <dbReference type="ARBA" id="ARBA00042775"/>
    </source>
</evidence>
<reference evidence="14" key="1">
    <citation type="submission" date="2022-01" db="EMBL/GenBank/DDBJ databases">
        <authorList>
            <person name="Karlyshev A.V."/>
            <person name="Jaspars M."/>
        </authorList>
    </citation>
    <scope>NUCLEOTIDE SEQUENCE</scope>
    <source>
        <strain evidence="14">AGSA3-2</strain>
    </source>
</reference>
<keyword evidence="3" id="KW-0997">Cell inner membrane</keyword>
<dbReference type="PANTHER" id="PTHR47529">
    <property type="entry name" value="PEPTIDYL-PROLYL CIS-TRANS ISOMERASE D"/>
    <property type="match status" value="1"/>
</dbReference>
<dbReference type="PROSITE" id="PS01096">
    <property type="entry name" value="PPIC_PPIASE_1"/>
    <property type="match status" value="1"/>
</dbReference>
<dbReference type="SUPFAM" id="SSF54534">
    <property type="entry name" value="FKBP-like"/>
    <property type="match status" value="1"/>
</dbReference>
<dbReference type="InterPro" id="IPR023058">
    <property type="entry name" value="PPIase_PpiC_CS"/>
</dbReference>
<name>A0A9Q3W0U8_9GAMM</name>
<dbReference type="PANTHER" id="PTHR47529:SF1">
    <property type="entry name" value="PERIPLASMIC CHAPERONE PPID"/>
    <property type="match status" value="1"/>
</dbReference>
<keyword evidence="11" id="KW-0697">Rotamase</keyword>
<keyword evidence="4 12" id="KW-0812">Transmembrane</keyword>